<sequence>VFGVMLPLNSQKQATDYPIIEFKPGPGTVYKRKYTGACALKHSGEYRIVMYARDTVFAISEPHILTVSVSIPRKKKAVIIVGNAATDNIQSCYKQNADFVYDALTYQGYSDDDIAFFDNSDIAPDNDQQLTYDNIHHYFKTINTDSAKEIIIYLIGEGDYQSFHLGKNLVIKAIELNQWINLSSIDVTLIYDAG</sequence>
<name>A0A1V1NQS5_9BACT</name>
<feature type="non-terminal residue" evidence="1">
    <location>
        <position position="194"/>
    </location>
</feature>
<organism evidence="1 2">
    <name type="scientific">Candidatus Magnetoglobus multicellularis str. Araruama</name>
    <dbReference type="NCBI Taxonomy" id="890399"/>
    <lineage>
        <taxon>Bacteria</taxon>
        <taxon>Pseudomonadati</taxon>
        <taxon>Thermodesulfobacteriota</taxon>
        <taxon>Desulfobacteria</taxon>
        <taxon>Desulfobacterales</taxon>
        <taxon>Desulfobacteraceae</taxon>
        <taxon>Candidatus Magnetoglobus</taxon>
    </lineage>
</organism>
<evidence type="ECO:0000313" key="2">
    <source>
        <dbReference type="Proteomes" id="UP000189670"/>
    </source>
</evidence>
<dbReference type="AlphaFoldDB" id="A0A1V1NQS5"/>
<gene>
    <name evidence="1" type="ORF">OMM_15240</name>
</gene>
<reference evidence="2" key="1">
    <citation type="submission" date="2012-11" db="EMBL/GenBank/DDBJ databases">
        <authorList>
            <person name="Lucero-Rivera Y.E."/>
            <person name="Tovar-Ramirez D."/>
        </authorList>
    </citation>
    <scope>NUCLEOTIDE SEQUENCE [LARGE SCALE GENOMIC DNA]</scope>
    <source>
        <strain evidence="2">Araruama</strain>
    </source>
</reference>
<accession>A0A1V1NQS5</accession>
<feature type="non-terminal residue" evidence="1">
    <location>
        <position position="1"/>
    </location>
</feature>
<comment type="caution">
    <text evidence="1">The sequence shown here is derived from an EMBL/GenBank/DDBJ whole genome shotgun (WGS) entry which is preliminary data.</text>
</comment>
<dbReference type="Proteomes" id="UP000189670">
    <property type="component" value="Unassembled WGS sequence"/>
</dbReference>
<evidence type="ECO:0000313" key="1">
    <source>
        <dbReference type="EMBL" id="ETR64856.1"/>
    </source>
</evidence>
<proteinExistence type="predicted"/>
<dbReference type="EMBL" id="ATBP01003543">
    <property type="protein sequence ID" value="ETR64856.1"/>
    <property type="molecule type" value="Genomic_DNA"/>
</dbReference>
<protein>
    <submittedName>
        <fullName evidence="1">Uncharacterized protein</fullName>
    </submittedName>
</protein>